<evidence type="ECO:0000256" key="3">
    <source>
        <dbReference type="ARBA" id="ARBA00023134"/>
    </source>
</evidence>
<keyword evidence="7" id="KW-1185">Reference proteome</keyword>
<evidence type="ECO:0000313" key="6">
    <source>
        <dbReference type="Ensembl" id="ENSNMLP00000006496.1"/>
    </source>
</evidence>
<comment type="similarity">
    <text evidence="1">Belongs to the TRAFAC class TrmE-Era-EngA-EngB-Septin-like GTPase superfamily. AIG1/Toc34/Toc159-like paraseptin GTPase family. IAN subfamily.</text>
</comment>
<evidence type="ECO:0000256" key="1">
    <source>
        <dbReference type="ARBA" id="ARBA00008535"/>
    </source>
</evidence>
<keyword evidence="4" id="KW-1133">Transmembrane helix</keyword>
<evidence type="ECO:0000259" key="5">
    <source>
        <dbReference type="PROSITE" id="PS51720"/>
    </source>
</evidence>
<dbReference type="InterPro" id="IPR045058">
    <property type="entry name" value="GIMA/IAN/Toc"/>
</dbReference>
<keyword evidence="4" id="KW-0812">Transmembrane</keyword>
<dbReference type="PANTHER" id="PTHR10903:SF62">
    <property type="entry name" value="GTPASE IMAP FAMILY MEMBER 4-LIKE-RELATED"/>
    <property type="match status" value="1"/>
</dbReference>
<feature type="transmembrane region" description="Helical" evidence="4">
    <location>
        <begin position="285"/>
        <end position="304"/>
    </location>
</feature>
<dbReference type="Ensembl" id="ENSNMLT00000007419.1">
    <property type="protein sequence ID" value="ENSNMLP00000006496.1"/>
    <property type="gene ID" value="ENSNMLG00000004707.1"/>
</dbReference>
<proteinExistence type="inferred from homology"/>
<keyword evidence="4" id="KW-0472">Membrane</keyword>
<dbReference type="InterPro" id="IPR006703">
    <property type="entry name" value="G_AIG1"/>
</dbReference>
<feature type="transmembrane region" description="Helical" evidence="4">
    <location>
        <begin position="254"/>
        <end position="273"/>
    </location>
</feature>
<keyword evidence="2" id="KW-0547">Nucleotide-binding</keyword>
<dbReference type="AlphaFoldDB" id="A0A8C6WH43"/>
<dbReference type="Pfam" id="PF04548">
    <property type="entry name" value="AIG1"/>
    <property type="match status" value="1"/>
</dbReference>
<dbReference type="Proteomes" id="UP000694523">
    <property type="component" value="Unplaced"/>
</dbReference>
<reference evidence="6" key="2">
    <citation type="submission" date="2025-09" db="UniProtKB">
        <authorList>
            <consortium name="Ensembl"/>
        </authorList>
    </citation>
    <scope>IDENTIFICATION</scope>
</reference>
<dbReference type="GO" id="GO:0005525">
    <property type="term" value="F:GTP binding"/>
    <property type="evidence" value="ECO:0007669"/>
    <property type="project" value="UniProtKB-KW"/>
</dbReference>
<evidence type="ECO:0000256" key="2">
    <source>
        <dbReference type="ARBA" id="ARBA00022741"/>
    </source>
</evidence>
<protein>
    <recommendedName>
        <fullName evidence="5">AIG1-type G domain-containing protein</fullName>
    </recommendedName>
</protein>
<feature type="domain" description="AIG1-type G" evidence="5">
    <location>
        <begin position="11"/>
        <end position="220"/>
    </location>
</feature>
<organism evidence="6 7">
    <name type="scientific">Neogobius melanostomus</name>
    <name type="common">round goby</name>
    <dbReference type="NCBI Taxonomy" id="47308"/>
    <lineage>
        <taxon>Eukaryota</taxon>
        <taxon>Metazoa</taxon>
        <taxon>Chordata</taxon>
        <taxon>Craniata</taxon>
        <taxon>Vertebrata</taxon>
        <taxon>Euteleostomi</taxon>
        <taxon>Actinopterygii</taxon>
        <taxon>Neopterygii</taxon>
        <taxon>Teleostei</taxon>
        <taxon>Neoteleostei</taxon>
        <taxon>Acanthomorphata</taxon>
        <taxon>Gobiaria</taxon>
        <taxon>Gobiiformes</taxon>
        <taxon>Gobioidei</taxon>
        <taxon>Gobiidae</taxon>
        <taxon>Benthophilinae</taxon>
        <taxon>Neogobiini</taxon>
        <taxon>Neogobius</taxon>
    </lineage>
</organism>
<dbReference type="CDD" id="cd01852">
    <property type="entry name" value="AIG1"/>
    <property type="match status" value="1"/>
</dbReference>
<dbReference type="Gene3D" id="3.40.50.300">
    <property type="entry name" value="P-loop containing nucleotide triphosphate hydrolases"/>
    <property type="match status" value="1"/>
</dbReference>
<evidence type="ECO:0000313" key="7">
    <source>
        <dbReference type="Proteomes" id="UP000694523"/>
    </source>
</evidence>
<name>A0A8C6WH43_9GOBI</name>
<sequence>MGTSYTYLSESEAKRIILLGKTGSGKSSLGNTILGENVFVTDDGPNSGTKRCQSKTKTVNGRKITLIDTPGLFDSECTEEELMPEVLSCITECTPGPHAFLIVLKVEKFSEQEQAIITKICQYFSEEALQYATVVFTHGDQLPKGTDIETFIRQSKRLSELVRKCGNRCHVVDNMYWNTDVPDPYRNNEVQVESLLKTIDKMMMSNNWGFYTNKAFNVMEKHIEKEEAIIKENDDSMSKEEIRIEAKKRVSSRWLTCLVGMGTGALLGPFSVLKLWSGSSSQHGFVYFYKVLLMHFETLITVFMKGVQKFRSGLGLAASGEVVLTTAGVGLGLAAAPGGITGGLIGGQASEGAESVQEAYERAIKAVTATVQKSGCLN</sequence>
<dbReference type="SUPFAM" id="SSF52540">
    <property type="entry name" value="P-loop containing nucleoside triphosphate hydrolases"/>
    <property type="match status" value="1"/>
</dbReference>
<dbReference type="InterPro" id="IPR027417">
    <property type="entry name" value="P-loop_NTPase"/>
</dbReference>
<accession>A0A8C6WH43</accession>
<evidence type="ECO:0000256" key="4">
    <source>
        <dbReference type="SAM" id="Phobius"/>
    </source>
</evidence>
<dbReference type="PROSITE" id="PS51720">
    <property type="entry name" value="G_AIG1"/>
    <property type="match status" value="1"/>
</dbReference>
<reference evidence="6" key="1">
    <citation type="submission" date="2025-08" db="UniProtKB">
        <authorList>
            <consortium name="Ensembl"/>
        </authorList>
    </citation>
    <scope>IDENTIFICATION</scope>
</reference>
<dbReference type="PANTHER" id="PTHR10903">
    <property type="entry name" value="GTPASE, IMAP FAMILY MEMBER-RELATED"/>
    <property type="match status" value="1"/>
</dbReference>
<keyword evidence="3" id="KW-0342">GTP-binding</keyword>